<sequence length="155" mass="16139">MAVASIHCCLSVPPPNATSSPSGVKLALSPWPPASATARKEESWRGRCVSTVACVILGSAVGLAEVGGGWEGFAYADEMREAAAAGAASGPRVVRWSDKRECPPWHTNSLENIVPENLPRPSTRRRSEAVTISRSAPAVLGRAAIASGRAGCYSL</sequence>
<gene>
    <name evidence="1" type="ORF">SI8410_06007839</name>
</gene>
<protein>
    <submittedName>
        <fullName evidence="1">Uncharacterized protein</fullName>
    </submittedName>
</protein>
<proteinExistence type="predicted"/>
<keyword evidence="2" id="KW-1185">Reference proteome</keyword>
<reference evidence="1" key="1">
    <citation type="submission" date="2020-02" db="EMBL/GenBank/DDBJ databases">
        <authorList>
            <person name="Scholz U."/>
            <person name="Mascher M."/>
            <person name="Fiebig A."/>
        </authorList>
    </citation>
    <scope>NUCLEOTIDE SEQUENCE</scope>
</reference>
<evidence type="ECO:0000313" key="2">
    <source>
        <dbReference type="Proteomes" id="UP000663760"/>
    </source>
</evidence>
<evidence type="ECO:0000313" key="1">
    <source>
        <dbReference type="EMBL" id="CAA7397174.1"/>
    </source>
</evidence>
<name>A0A7I8KIZ7_SPIIN</name>
<dbReference type="InterPro" id="IPR053350">
    <property type="entry name" value="CV_Inducer"/>
</dbReference>
<dbReference type="PANTHER" id="PTHR37210">
    <property type="entry name" value="EXPRESSED PROTEIN"/>
    <property type="match status" value="1"/>
</dbReference>
<accession>A0A7I8KIZ7</accession>
<dbReference type="EMBL" id="LR746269">
    <property type="protein sequence ID" value="CAA7397174.1"/>
    <property type="molecule type" value="Genomic_DNA"/>
</dbReference>
<dbReference type="Proteomes" id="UP000663760">
    <property type="component" value="Chromosome 6"/>
</dbReference>
<dbReference type="PANTHER" id="PTHR37210:SF2">
    <property type="entry name" value="PROTEIN CHLOROPLAST VESICULATION"/>
    <property type="match status" value="1"/>
</dbReference>
<dbReference type="OrthoDB" id="1892100at2759"/>
<organism evidence="1 2">
    <name type="scientific">Spirodela intermedia</name>
    <name type="common">Intermediate duckweed</name>
    <dbReference type="NCBI Taxonomy" id="51605"/>
    <lineage>
        <taxon>Eukaryota</taxon>
        <taxon>Viridiplantae</taxon>
        <taxon>Streptophyta</taxon>
        <taxon>Embryophyta</taxon>
        <taxon>Tracheophyta</taxon>
        <taxon>Spermatophyta</taxon>
        <taxon>Magnoliopsida</taxon>
        <taxon>Liliopsida</taxon>
        <taxon>Araceae</taxon>
        <taxon>Lemnoideae</taxon>
        <taxon>Spirodela</taxon>
    </lineage>
</organism>
<dbReference type="AlphaFoldDB" id="A0A7I8KIZ7"/>